<dbReference type="Proteomes" id="UP000887540">
    <property type="component" value="Unplaced"/>
</dbReference>
<dbReference type="Pfam" id="PF00916">
    <property type="entry name" value="Sulfate_transp"/>
    <property type="match status" value="1"/>
</dbReference>
<dbReference type="PANTHER" id="PTHR11814">
    <property type="entry name" value="SULFATE TRANSPORTER"/>
    <property type="match status" value="1"/>
</dbReference>
<organism evidence="7 8">
    <name type="scientific">Acrobeloides nanus</name>
    <dbReference type="NCBI Taxonomy" id="290746"/>
    <lineage>
        <taxon>Eukaryota</taxon>
        <taxon>Metazoa</taxon>
        <taxon>Ecdysozoa</taxon>
        <taxon>Nematoda</taxon>
        <taxon>Chromadorea</taxon>
        <taxon>Rhabditida</taxon>
        <taxon>Tylenchina</taxon>
        <taxon>Cephalobomorpha</taxon>
        <taxon>Cephaloboidea</taxon>
        <taxon>Cephalobidae</taxon>
        <taxon>Acrobeloides</taxon>
    </lineage>
</organism>
<sequence length="197" mass="21633">MPSCSKESMKRAVFEYFPVCEWVPKYELKDLTADLMAGFTVGIVSVPIAMALAALANIPEVIGLYTTCIPPFFFAFFSTSRHVSIGMFAVIALLVRSAEIRHLSENATIEFNQDMDIADLPSVQLLTTLTFTTGLVMFVMSIFRLHIIASYMSHSLIGGFTTAAAIHIMLSQVPPVLQLDLAKRSGLFKAIFVGSQN</sequence>
<accession>A0A914ESE6</accession>
<evidence type="ECO:0000256" key="1">
    <source>
        <dbReference type="ARBA" id="ARBA00004141"/>
    </source>
</evidence>
<comment type="subcellular location">
    <subcellularLocation>
        <location evidence="1">Membrane</location>
        <topology evidence="1">Multi-pass membrane protein</topology>
    </subcellularLocation>
</comment>
<keyword evidence="4 5" id="KW-0472">Membrane</keyword>
<evidence type="ECO:0000313" key="8">
    <source>
        <dbReference type="WBParaSite" id="ACRNAN_scaffold9869.g9559.t1"/>
    </source>
</evidence>
<dbReference type="InterPro" id="IPR011547">
    <property type="entry name" value="SLC26A/SulP_dom"/>
</dbReference>
<dbReference type="GO" id="GO:0055085">
    <property type="term" value="P:transmembrane transport"/>
    <property type="evidence" value="ECO:0007669"/>
    <property type="project" value="InterPro"/>
</dbReference>
<keyword evidence="2 5" id="KW-0812">Transmembrane</keyword>
<protein>
    <submittedName>
        <fullName evidence="8">SLC26A/SulP transporter domain-containing protein</fullName>
    </submittedName>
</protein>
<feature type="transmembrane region" description="Helical" evidence="5">
    <location>
        <begin position="123"/>
        <end position="143"/>
    </location>
</feature>
<feature type="transmembrane region" description="Helical" evidence="5">
    <location>
        <begin position="35"/>
        <end position="56"/>
    </location>
</feature>
<dbReference type="InterPro" id="IPR001902">
    <property type="entry name" value="SLC26A/SulP_fam"/>
</dbReference>
<dbReference type="GO" id="GO:0016020">
    <property type="term" value="C:membrane"/>
    <property type="evidence" value="ECO:0007669"/>
    <property type="project" value="UniProtKB-SubCell"/>
</dbReference>
<keyword evidence="3 5" id="KW-1133">Transmembrane helix</keyword>
<keyword evidence="7" id="KW-1185">Reference proteome</keyword>
<evidence type="ECO:0000256" key="4">
    <source>
        <dbReference type="ARBA" id="ARBA00023136"/>
    </source>
</evidence>
<dbReference type="WBParaSite" id="ACRNAN_scaffold9869.g9559.t1">
    <property type="protein sequence ID" value="ACRNAN_scaffold9869.g9559.t1"/>
    <property type="gene ID" value="ACRNAN_scaffold9869.g9559"/>
</dbReference>
<reference evidence="8" key="1">
    <citation type="submission" date="2022-11" db="UniProtKB">
        <authorList>
            <consortium name="WormBaseParasite"/>
        </authorList>
    </citation>
    <scope>IDENTIFICATION</scope>
</reference>
<dbReference type="AlphaFoldDB" id="A0A914ESE6"/>
<evidence type="ECO:0000259" key="6">
    <source>
        <dbReference type="Pfam" id="PF00916"/>
    </source>
</evidence>
<evidence type="ECO:0000256" key="5">
    <source>
        <dbReference type="SAM" id="Phobius"/>
    </source>
</evidence>
<proteinExistence type="predicted"/>
<evidence type="ECO:0000313" key="7">
    <source>
        <dbReference type="Proteomes" id="UP000887540"/>
    </source>
</evidence>
<evidence type="ECO:0000256" key="3">
    <source>
        <dbReference type="ARBA" id="ARBA00022989"/>
    </source>
</evidence>
<name>A0A914ESE6_9BILA</name>
<evidence type="ECO:0000256" key="2">
    <source>
        <dbReference type="ARBA" id="ARBA00022692"/>
    </source>
</evidence>
<feature type="domain" description="SLC26A/SulP transporter" evidence="6">
    <location>
        <begin position="31"/>
        <end position="191"/>
    </location>
</feature>
<feature type="transmembrane region" description="Helical" evidence="5">
    <location>
        <begin position="155"/>
        <end position="173"/>
    </location>
</feature>